<gene>
    <name evidence="1" type="ORF">QE152_g31379</name>
</gene>
<reference evidence="1 2" key="1">
    <citation type="journal article" date="2024" name="BMC Genomics">
        <title>De novo assembly and annotation of Popillia japonica's genome with initial clues to its potential as an invasive pest.</title>
        <authorList>
            <person name="Cucini C."/>
            <person name="Boschi S."/>
            <person name="Funari R."/>
            <person name="Cardaioli E."/>
            <person name="Iannotti N."/>
            <person name="Marturano G."/>
            <person name="Paoli F."/>
            <person name="Bruttini M."/>
            <person name="Carapelli A."/>
            <person name="Frati F."/>
            <person name="Nardi F."/>
        </authorList>
    </citation>
    <scope>NUCLEOTIDE SEQUENCE [LARGE SCALE GENOMIC DNA]</scope>
    <source>
        <strain evidence="1">DMR45628</strain>
    </source>
</reference>
<name>A0AAW1J1X7_POPJA</name>
<dbReference type="Proteomes" id="UP001458880">
    <property type="component" value="Unassembled WGS sequence"/>
</dbReference>
<proteinExistence type="predicted"/>
<evidence type="ECO:0000313" key="1">
    <source>
        <dbReference type="EMBL" id="KAK9696756.1"/>
    </source>
</evidence>
<comment type="caution">
    <text evidence="1">The sequence shown here is derived from an EMBL/GenBank/DDBJ whole genome shotgun (WGS) entry which is preliminary data.</text>
</comment>
<dbReference type="AlphaFoldDB" id="A0AAW1J1X7"/>
<accession>A0AAW1J1X7</accession>
<protein>
    <submittedName>
        <fullName evidence="1">Uncharacterized protein</fullName>
    </submittedName>
</protein>
<evidence type="ECO:0000313" key="2">
    <source>
        <dbReference type="Proteomes" id="UP001458880"/>
    </source>
</evidence>
<keyword evidence="2" id="KW-1185">Reference proteome</keyword>
<organism evidence="1 2">
    <name type="scientific">Popillia japonica</name>
    <name type="common">Japanese beetle</name>
    <dbReference type="NCBI Taxonomy" id="7064"/>
    <lineage>
        <taxon>Eukaryota</taxon>
        <taxon>Metazoa</taxon>
        <taxon>Ecdysozoa</taxon>
        <taxon>Arthropoda</taxon>
        <taxon>Hexapoda</taxon>
        <taxon>Insecta</taxon>
        <taxon>Pterygota</taxon>
        <taxon>Neoptera</taxon>
        <taxon>Endopterygota</taxon>
        <taxon>Coleoptera</taxon>
        <taxon>Polyphaga</taxon>
        <taxon>Scarabaeiformia</taxon>
        <taxon>Scarabaeidae</taxon>
        <taxon>Rutelinae</taxon>
        <taxon>Popillia</taxon>
    </lineage>
</organism>
<dbReference type="EMBL" id="JASPKY010000443">
    <property type="protein sequence ID" value="KAK9696756.1"/>
    <property type="molecule type" value="Genomic_DNA"/>
</dbReference>
<sequence>MCDMDNSTIVKNLFKDMPPQTSDFLASQLRCARHSTRGRRWLLHEKILVLAVYKRCPRCLGSAKAEDRMCIISFDEMDIKQHIQYDAADWIRRYEDLGAGAEDVYTPTLPWFNKLKFLDDVITPRKTISSYENSNEYHVSKDNSSALNIEKNPNRRVKKRKTEHDDLASNLNSAFKSFDRI</sequence>